<dbReference type="Pfam" id="PF07559">
    <property type="entry name" value="FlgE_D2"/>
    <property type="match status" value="1"/>
</dbReference>
<feature type="domain" description="Flagellar basal-body/hook protein C-terminal" evidence="7">
    <location>
        <begin position="338"/>
        <end position="376"/>
    </location>
</feature>
<evidence type="ECO:0000256" key="1">
    <source>
        <dbReference type="ARBA" id="ARBA00004117"/>
    </source>
</evidence>
<proteinExistence type="inferred from homology"/>
<dbReference type="InterPro" id="IPR037058">
    <property type="entry name" value="Falgellar_hook_FlgE_sf"/>
</dbReference>
<organism evidence="9 10">
    <name type="scientific">Burkholderia ubonensis</name>
    <dbReference type="NCBI Taxonomy" id="101571"/>
    <lineage>
        <taxon>Bacteria</taxon>
        <taxon>Pseudomonadati</taxon>
        <taxon>Pseudomonadota</taxon>
        <taxon>Betaproteobacteria</taxon>
        <taxon>Burkholderiales</taxon>
        <taxon>Burkholderiaceae</taxon>
        <taxon>Burkholderia</taxon>
        <taxon>Burkholderia cepacia complex</taxon>
    </lineage>
</organism>
<dbReference type="GO" id="GO:0009425">
    <property type="term" value="C:bacterial-type flagellum basal body"/>
    <property type="evidence" value="ECO:0007669"/>
    <property type="project" value="UniProtKB-SubCell"/>
</dbReference>
<dbReference type="Gene3D" id="2.60.98.20">
    <property type="entry name" value="Flagellar hook protein FlgE"/>
    <property type="match status" value="1"/>
</dbReference>
<gene>
    <name evidence="9" type="ORF">WJ33_21285</name>
</gene>
<accession>A0A103RNT6</accession>
<evidence type="ECO:0000259" key="8">
    <source>
        <dbReference type="Pfam" id="PF07559"/>
    </source>
</evidence>
<dbReference type="SUPFAM" id="SSF117143">
    <property type="entry name" value="Flagellar hook protein flgE"/>
    <property type="match status" value="1"/>
</dbReference>
<dbReference type="GO" id="GO:0009424">
    <property type="term" value="C:bacterial-type flagellum hook"/>
    <property type="evidence" value="ECO:0007669"/>
    <property type="project" value="TreeGrafter"/>
</dbReference>
<evidence type="ECO:0000256" key="3">
    <source>
        <dbReference type="ARBA" id="ARBA00019015"/>
    </source>
</evidence>
<dbReference type="InterPro" id="IPR011491">
    <property type="entry name" value="FlgE_D2"/>
</dbReference>
<reference evidence="9 10" key="1">
    <citation type="submission" date="2015-11" db="EMBL/GenBank/DDBJ databases">
        <title>Expanding the genomic diversity of Burkholderia species for the development of highly accurate diagnostics.</title>
        <authorList>
            <person name="Sahl J."/>
            <person name="Keim P."/>
            <person name="Wagner D."/>
        </authorList>
    </citation>
    <scope>NUCLEOTIDE SEQUENCE [LARGE SCALE GENOMIC DNA]</scope>
    <source>
        <strain evidence="9 10">MSMB2036</strain>
    </source>
</reference>
<dbReference type="NCBIfam" id="TIGR03506">
    <property type="entry name" value="FlgEFG_subfam"/>
    <property type="match status" value="1"/>
</dbReference>
<feature type="domain" description="Flagellar basal body rod protein N-terminal" evidence="6">
    <location>
        <begin position="1"/>
        <end position="24"/>
    </location>
</feature>
<evidence type="ECO:0000259" key="6">
    <source>
        <dbReference type="Pfam" id="PF00460"/>
    </source>
</evidence>
<dbReference type="PANTHER" id="PTHR30435:SF1">
    <property type="entry name" value="FLAGELLAR HOOK PROTEIN FLGE"/>
    <property type="match status" value="1"/>
</dbReference>
<dbReference type="GO" id="GO:0071978">
    <property type="term" value="P:bacterial-type flagellum-dependent swarming motility"/>
    <property type="evidence" value="ECO:0007669"/>
    <property type="project" value="TreeGrafter"/>
</dbReference>
<dbReference type="Proteomes" id="UP000064029">
    <property type="component" value="Unassembled WGS sequence"/>
</dbReference>
<dbReference type="GO" id="GO:0005829">
    <property type="term" value="C:cytosol"/>
    <property type="evidence" value="ECO:0007669"/>
    <property type="project" value="TreeGrafter"/>
</dbReference>
<keyword evidence="4 5" id="KW-0975">Bacterial flagellum</keyword>
<evidence type="ECO:0000256" key="4">
    <source>
        <dbReference type="ARBA" id="ARBA00023143"/>
    </source>
</evidence>
<evidence type="ECO:0000259" key="7">
    <source>
        <dbReference type="Pfam" id="PF06429"/>
    </source>
</evidence>
<feature type="domain" description="Flagellar hook protein FlgE D2" evidence="8">
    <location>
        <begin position="150"/>
        <end position="213"/>
    </location>
</feature>
<dbReference type="Pfam" id="PF00460">
    <property type="entry name" value="Flg_bb_rod"/>
    <property type="match status" value="1"/>
</dbReference>
<dbReference type="InterPro" id="IPR010930">
    <property type="entry name" value="Flg_bb/hook_C_dom"/>
</dbReference>
<dbReference type="InterPro" id="IPR020013">
    <property type="entry name" value="Flagellar_FlgE/F/G"/>
</dbReference>
<dbReference type="EMBL" id="LOXM01000073">
    <property type="protein sequence ID" value="KVG71127.1"/>
    <property type="molecule type" value="Genomic_DNA"/>
</dbReference>
<dbReference type="Pfam" id="PF06429">
    <property type="entry name" value="Flg_bbr_C"/>
    <property type="match status" value="1"/>
</dbReference>
<dbReference type="InterPro" id="IPR001444">
    <property type="entry name" value="Flag_bb_rod_N"/>
</dbReference>
<comment type="similarity">
    <text evidence="2 5">Belongs to the flagella basal body rod proteins family.</text>
</comment>
<comment type="function">
    <text evidence="5">A flexible structure which links the flagellar filament to the drive apparatus in the basal body.</text>
</comment>
<evidence type="ECO:0000313" key="9">
    <source>
        <dbReference type="EMBL" id="KVG71127.1"/>
    </source>
</evidence>
<evidence type="ECO:0000313" key="10">
    <source>
        <dbReference type="Proteomes" id="UP000064029"/>
    </source>
</evidence>
<dbReference type="InterPro" id="IPR037925">
    <property type="entry name" value="FlgE/F/G-like"/>
</dbReference>
<evidence type="ECO:0000256" key="5">
    <source>
        <dbReference type="RuleBase" id="RU362116"/>
    </source>
</evidence>
<comment type="caution">
    <text evidence="9">The sequence shown here is derived from an EMBL/GenBank/DDBJ whole genome shotgun (WGS) entry which is preliminary data.</text>
</comment>
<dbReference type="AlphaFoldDB" id="A0A103RNT6"/>
<evidence type="ECO:0000256" key="2">
    <source>
        <dbReference type="ARBA" id="ARBA00009677"/>
    </source>
</evidence>
<protein>
    <recommendedName>
        <fullName evidence="3 5">Flagellar hook protein FlgE</fullName>
    </recommendedName>
</protein>
<comment type="subcellular location">
    <subcellularLocation>
        <location evidence="1 5">Bacterial flagellum basal body</location>
    </subcellularLocation>
</comment>
<sequence length="383" mass="40372">MDAFQKALETISNNITNLNTPGFKSSSFEFESVNANSASRQDELVSNGKQTGQGVRFVQPFLNFTQGDLKQSSNPLDLGVKGSGFLVVNDSSGISFMRTGQFTVADSGAIVERNSGRQLMLLQAGKLQPASVEGLRLNAPKATSGVTFSDNLSATATSHSVQNVAVFDDAGTQHTLSVQFSRDTSSTPGQWKVVVNDADGHQVADGAITYTGNQPLPVSDTIDVQLRSSSGKPFSTRLDFSGTTGFDSGQTSTLKVKTADGFGTGTLVSEVVDEAGNIVLTYSNGQTAKLGQIALADFPNPEDLQEMGAGLFRSRTGTQPRLVASGDARAGSVSGSTQEASNVDLSGEFGNLILVQRGYQASSQVISTANDMIQQLFELRGQR</sequence>
<name>A0A103RNT6_9BURK</name>
<dbReference type="PANTHER" id="PTHR30435">
    <property type="entry name" value="FLAGELLAR PROTEIN"/>
    <property type="match status" value="1"/>
</dbReference>